<dbReference type="Pfam" id="PF00072">
    <property type="entry name" value="Response_reg"/>
    <property type="match status" value="1"/>
</dbReference>
<gene>
    <name evidence="7" type="ORF">WMO41_05180</name>
</gene>
<dbReference type="Gene3D" id="2.40.50.1020">
    <property type="entry name" value="LytTr DNA-binding domain"/>
    <property type="match status" value="1"/>
</dbReference>
<evidence type="ECO:0000256" key="1">
    <source>
        <dbReference type="ARBA" id="ARBA00018672"/>
    </source>
</evidence>
<dbReference type="SUPFAM" id="SSF52172">
    <property type="entry name" value="CheY-like"/>
    <property type="match status" value="1"/>
</dbReference>
<dbReference type="InterPro" id="IPR046947">
    <property type="entry name" value="LytR-like"/>
</dbReference>
<feature type="modified residue" description="4-aspartylphosphate" evidence="3">
    <location>
        <position position="54"/>
    </location>
</feature>
<feature type="domain" description="Response regulatory" evidence="5">
    <location>
        <begin position="2"/>
        <end position="117"/>
    </location>
</feature>
<accession>A0ABV1HJR7</accession>
<feature type="region of interest" description="Disordered" evidence="4">
    <location>
        <begin position="120"/>
        <end position="146"/>
    </location>
</feature>
<comment type="caution">
    <text evidence="7">The sequence shown here is derived from an EMBL/GenBank/DDBJ whole genome shotgun (WGS) entry which is preliminary data.</text>
</comment>
<organism evidence="7 8">
    <name type="scientific">Ventrimonas faecis</name>
    <dbReference type="NCBI Taxonomy" id="3133170"/>
    <lineage>
        <taxon>Bacteria</taxon>
        <taxon>Bacillati</taxon>
        <taxon>Bacillota</taxon>
        <taxon>Clostridia</taxon>
        <taxon>Lachnospirales</taxon>
        <taxon>Lachnospiraceae</taxon>
        <taxon>Ventrimonas</taxon>
    </lineage>
</organism>
<dbReference type="Pfam" id="PF04397">
    <property type="entry name" value="LytTR"/>
    <property type="match status" value="1"/>
</dbReference>
<evidence type="ECO:0000259" key="5">
    <source>
        <dbReference type="PROSITE" id="PS50110"/>
    </source>
</evidence>
<dbReference type="InterPro" id="IPR011006">
    <property type="entry name" value="CheY-like_superfamily"/>
</dbReference>
<dbReference type="RefSeq" id="WP_349228844.1">
    <property type="nucleotide sequence ID" value="NZ_JBBMFJ010000007.1"/>
</dbReference>
<dbReference type="Proteomes" id="UP001437460">
    <property type="component" value="Unassembled WGS sequence"/>
</dbReference>
<comment type="function">
    <text evidence="2">May play the central regulatory role in sporulation. It may be an element of the effector pathway responsible for the activation of sporulation genes in response to nutritional stress. Spo0A may act in concert with spo0H (a sigma factor) to control the expression of some genes that are critical to the sporulation process.</text>
</comment>
<reference evidence="7 8" key="1">
    <citation type="submission" date="2024-03" db="EMBL/GenBank/DDBJ databases">
        <title>Human intestinal bacterial collection.</title>
        <authorList>
            <person name="Pauvert C."/>
            <person name="Hitch T.C.A."/>
            <person name="Clavel T."/>
        </authorList>
    </citation>
    <scope>NUCLEOTIDE SEQUENCE [LARGE SCALE GENOMIC DNA]</scope>
    <source>
        <strain evidence="7 8">CLA-AP-H27</strain>
    </source>
</reference>
<evidence type="ECO:0000256" key="3">
    <source>
        <dbReference type="PROSITE-ProRule" id="PRU00169"/>
    </source>
</evidence>
<name>A0ABV1HJR7_9FIRM</name>
<evidence type="ECO:0000256" key="4">
    <source>
        <dbReference type="SAM" id="MobiDB-lite"/>
    </source>
</evidence>
<sequence>MKIAVIDDERPARRELIRQIQEVVPDCEIREADSGAGALLLLNEEDDFDILFVDINLNDMEGTTLAATAKKLLPQVKIVFATAYSQYAAKAFEMEIDDYILKPFAPDRVRHVLEKCMRGLAQNQEMDEPQETGAKDTEKPETEVQQAAVTAPRIPVPVNHSIRFLDVPQIVYAETQGRGILLHTRTGSYEVNQLLGDLEKKLQPYGFFRIHKSYLVNLECITELFPWTGNGLAMKLKGYENTILPVGRERLKTLKQILNI</sequence>
<proteinExistence type="predicted"/>
<dbReference type="PROSITE" id="PS50110">
    <property type="entry name" value="RESPONSE_REGULATORY"/>
    <property type="match status" value="1"/>
</dbReference>
<dbReference type="EMBL" id="JBBMFJ010000007">
    <property type="protein sequence ID" value="MEQ2562554.1"/>
    <property type="molecule type" value="Genomic_DNA"/>
</dbReference>
<dbReference type="PANTHER" id="PTHR37299">
    <property type="entry name" value="TRANSCRIPTIONAL REGULATOR-RELATED"/>
    <property type="match status" value="1"/>
</dbReference>
<evidence type="ECO:0000313" key="8">
    <source>
        <dbReference type="Proteomes" id="UP001437460"/>
    </source>
</evidence>
<keyword evidence="8" id="KW-1185">Reference proteome</keyword>
<evidence type="ECO:0000256" key="2">
    <source>
        <dbReference type="ARBA" id="ARBA00024867"/>
    </source>
</evidence>
<dbReference type="SMART" id="SM00448">
    <property type="entry name" value="REC"/>
    <property type="match status" value="1"/>
</dbReference>
<dbReference type="PANTHER" id="PTHR37299:SF1">
    <property type="entry name" value="STAGE 0 SPORULATION PROTEIN A HOMOLOG"/>
    <property type="match status" value="1"/>
</dbReference>
<feature type="domain" description="HTH LytTR-type" evidence="6">
    <location>
        <begin position="154"/>
        <end position="260"/>
    </location>
</feature>
<dbReference type="InterPro" id="IPR007492">
    <property type="entry name" value="LytTR_DNA-bd_dom"/>
</dbReference>
<dbReference type="PROSITE" id="PS50930">
    <property type="entry name" value="HTH_LYTTR"/>
    <property type="match status" value="1"/>
</dbReference>
<keyword evidence="7" id="KW-0238">DNA-binding</keyword>
<protein>
    <recommendedName>
        <fullName evidence="1">Stage 0 sporulation protein A homolog</fullName>
    </recommendedName>
</protein>
<keyword evidence="3" id="KW-0597">Phosphoprotein</keyword>
<dbReference type="InterPro" id="IPR001789">
    <property type="entry name" value="Sig_transdc_resp-reg_receiver"/>
</dbReference>
<evidence type="ECO:0000313" key="7">
    <source>
        <dbReference type="EMBL" id="MEQ2562554.1"/>
    </source>
</evidence>
<dbReference type="SMART" id="SM00850">
    <property type="entry name" value="LytTR"/>
    <property type="match status" value="1"/>
</dbReference>
<dbReference type="Gene3D" id="3.40.50.2300">
    <property type="match status" value="1"/>
</dbReference>
<evidence type="ECO:0000259" key="6">
    <source>
        <dbReference type="PROSITE" id="PS50930"/>
    </source>
</evidence>
<dbReference type="GO" id="GO:0003677">
    <property type="term" value="F:DNA binding"/>
    <property type="evidence" value="ECO:0007669"/>
    <property type="project" value="UniProtKB-KW"/>
</dbReference>
<feature type="compositionally biased region" description="Basic and acidic residues" evidence="4">
    <location>
        <begin position="133"/>
        <end position="142"/>
    </location>
</feature>